<dbReference type="InterPro" id="IPR003594">
    <property type="entry name" value="HATPase_dom"/>
</dbReference>
<dbReference type="EC" id="2.7.13.3" evidence="2"/>
<evidence type="ECO:0000256" key="1">
    <source>
        <dbReference type="ARBA" id="ARBA00000085"/>
    </source>
</evidence>
<dbReference type="Pfam" id="PF00512">
    <property type="entry name" value="HisKA"/>
    <property type="match status" value="1"/>
</dbReference>
<gene>
    <name evidence="7" type="ORF">GRFL_3142</name>
</gene>
<keyword evidence="5" id="KW-0418">Kinase</keyword>
<dbReference type="PANTHER" id="PTHR43711:SF31">
    <property type="entry name" value="HISTIDINE KINASE"/>
    <property type="match status" value="1"/>
</dbReference>
<dbReference type="PANTHER" id="PTHR43711">
    <property type="entry name" value="TWO-COMPONENT HISTIDINE KINASE"/>
    <property type="match status" value="1"/>
</dbReference>
<protein>
    <recommendedName>
        <fullName evidence="2">histidine kinase</fullName>
        <ecNumber evidence="2">2.7.13.3</ecNumber>
    </recommendedName>
</protein>
<dbReference type="SUPFAM" id="SSF55781">
    <property type="entry name" value="GAF domain-like"/>
    <property type="match status" value="1"/>
</dbReference>
<dbReference type="Pfam" id="PF02518">
    <property type="entry name" value="HATPase_c"/>
    <property type="match status" value="1"/>
</dbReference>
<organism evidence="7 8">
    <name type="scientific">Christiangramia flava JLT2011</name>
    <dbReference type="NCBI Taxonomy" id="1229726"/>
    <lineage>
        <taxon>Bacteria</taxon>
        <taxon>Pseudomonadati</taxon>
        <taxon>Bacteroidota</taxon>
        <taxon>Flavobacteriia</taxon>
        <taxon>Flavobacteriales</taxon>
        <taxon>Flavobacteriaceae</taxon>
        <taxon>Christiangramia</taxon>
    </lineage>
</organism>
<dbReference type="CDD" id="cd00075">
    <property type="entry name" value="HATPase"/>
    <property type="match status" value="1"/>
</dbReference>
<comment type="catalytic activity">
    <reaction evidence="1">
        <text>ATP + protein L-histidine = ADP + protein N-phospho-L-histidine.</text>
        <dbReference type="EC" id="2.7.13.3"/>
    </reaction>
</comment>
<keyword evidence="6" id="KW-0902">Two-component regulatory system</keyword>
<dbReference type="PRINTS" id="PR00344">
    <property type="entry name" value="BCTRLSENSOR"/>
</dbReference>
<dbReference type="GO" id="GO:0000155">
    <property type="term" value="F:phosphorelay sensor kinase activity"/>
    <property type="evidence" value="ECO:0007669"/>
    <property type="project" value="InterPro"/>
</dbReference>
<dbReference type="Proteomes" id="UP000186230">
    <property type="component" value="Chromosome"/>
</dbReference>
<dbReference type="SMART" id="SM00388">
    <property type="entry name" value="HisKA"/>
    <property type="match status" value="1"/>
</dbReference>
<dbReference type="InterPro" id="IPR036097">
    <property type="entry name" value="HisK_dim/P_sf"/>
</dbReference>
<evidence type="ECO:0000256" key="3">
    <source>
        <dbReference type="ARBA" id="ARBA00022553"/>
    </source>
</evidence>
<dbReference type="PROSITE" id="PS50109">
    <property type="entry name" value="HIS_KIN"/>
    <property type="match status" value="1"/>
</dbReference>
<dbReference type="InterPro" id="IPR004358">
    <property type="entry name" value="Sig_transdc_His_kin-like_C"/>
</dbReference>
<evidence type="ECO:0000313" key="7">
    <source>
        <dbReference type="EMBL" id="APU69866.1"/>
    </source>
</evidence>
<dbReference type="InterPro" id="IPR050736">
    <property type="entry name" value="Sensor_HK_Regulatory"/>
</dbReference>
<dbReference type="SUPFAM" id="SSF47384">
    <property type="entry name" value="Homodimeric domain of signal transducing histidine kinase"/>
    <property type="match status" value="1"/>
</dbReference>
<sequence length="405" mass="45543">MIVPKKPDNEDIRLTAVRKLELLDSLPEESYDSITALASHICDSPIALITLLDENRQWFKSKVGTNMEGSPRETSFCGHAILKPQEIMEVTDTTKDLRFIENPLVTDAATNIKFYAGVPILDTDGLPLGTLCVLDNKQKQLTDAQRTALRALGKQVELLYEYHNKNRALEQLKDDLNENNRILQEFASTVSHDLKMPLANMILTADIMKAKYGDRLDSDGLEYLNHLKQSGLTLSDYISGILDHYSSKNINEDYEEFHLNDLLEDIIDLLQIEDNCEINLPDSNLLIEGNSAALGQIFMNLISNSLKYNSSDKIIIDIDCTESREFFHFSIHDNGIGIPKDKQESIFNLFTIVADTDRQGRKGHGIGLSTVKKLVESMQGSISLDSEEGKGTLFKFTIKRPIPVH</sequence>
<dbReference type="SUPFAM" id="SSF55874">
    <property type="entry name" value="ATPase domain of HSP90 chaperone/DNA topoisomerase II/histidine kinase"/>
    <property type="match status" value="1"/>
</dbReference>
<dbReference type="OrthoDB" id="9811889at2"/>
<dbReference type="AlphaFoldDB" id="A0A1L7I8E9"/>
<dbReference type="STRING" id="1229726.GRFL_3142"/>
<accession>A0A1L7I8E9</accession>
<evidence type="ECO:0000256" key="5">
    <source>
        <dbReference type="ARBA" id="ARBA00022777"/>
    </source>
</evidence>
<dbReference type="Gene3D" id="3.30.565.10">
    <property type="entry name" value="Histidine kinase-like ATPase, C-terminal domain"/>
    <property type="match status" value="1"/>
</dbReference>
<dbReference type="EMBL" id="CP016359">
    <property type="protein sequence ID" value="APU69866.1"/>
    <property type="molecule type" value="Genomic_DNA"/>
</dbReference>
<reference evidence="7 8" key="1">
    <citation type="submission" date="2016-07" db="EMBL/GenBank/DDBJ databases">
        <title>Multi-omics approach to identify versatile polysaccharide utilization systems of a marine flavobacterium Gramella flava.</title>
        <authorList>
            <person name="Tang K."/>
        </authorList>
    </citation>
    <scope>NUCLEOTIDE SEQUENCE [LARGE SCALE GENOMIC DNA]</scope>
    <source>
        <strain evidence="7 8">JLT2011</strain>
    </source>
</reference>
<dbReference type="Gene3D" id="1.10.287.130">
    <property type="match status" value="1"/>
</dbReference>
<proteinExistence type="predicted"/>
<dbReference type="InterPro" id="IPR036890">
    <property type="entry name" value="HATPase_C_sf"/>
</dbReference>
<evidence type="ECO:0000313" key="8">
    <source>
        <dbReference type="Proteomes" id="UP000186230"/>
    </source>
</evidence>
<evidence type="ECO:0000256" key="4">
    <source>
        <dbReference type="ARBA" id="ARBA00022679"/>
    </source>
</evidence>
<dbReference type="SMART" id="SM00387">
    <property type="entry name" value="HATPase_c"/>
    <property type="match status" value="1"/>
</dbReference>
<dbReference type="InterPro" id="IPR005467">
    <property type="entry name" value="His_kinase_dom"/>
</dbReference>
<dbReference type="SMART" id="SM00065">
    <property type="entry name" value="GAF"/>
    <property type="match status" value="1"/>
</dbReference>
<keyword evidence="3" id="KW-0597">Phosphoprotein</keyword>
<dbReference type="InterPro" id="IPR003661">
    <property type="entry name" value="HisK_dim/P_dom"/>
</dbReference>
<dbReference type="Gene3D" id="3.30.450.40">
    <property type="match status" value="1"/>
</dbReference>
<keyword evidence="4" id="KW-0808">Transferase</keyword>
<dbReference type="CDD" id="cd00082">
    <property type="entry name" value="HisKA"/>
    <property type="match status" value="1"/>
</dbReference>
<dbReference type="RefSeq" id="WP_083645457.1">
    <property type="nucleotide sequence ID" value="NZ_AMRU01000016.1"/>
</dbReference>
<evidence type="ECO:0000256" key="2">
    <source>
        <dbReference type="ARBA" id="ARBA00012438"/>
    </source>
</evidence>
<dbReference type="Pfam" id="PF01590">
    <property type="entry name" value="GAF"/>
    <property type="match status" value="1"/>
</dbReference>
<keyword evidence="8" id="KW-1185">Reference proteome</keyword>
<dbReference type="InterPro" id="IPR003018">
    <property type="entry name" value="GAF"/>
</dbReference>
<name>A0A1L7I8E9_9FLAO</name>
<dbReference type="KEGG" id="gfl:GRFL_3142"/>
<evidence type="ECO:0000256" key="6">
    <source>
        <dbReference type="ARBA" id="ARBA00023012"/>
    </source>
</evidence>
<dbReference type="InterPro" id="IPR029016">
    <property type="entry name" value="GAF-like_dom_sf"/>
</dbReference>